<proteinExistence type="predicted"/>
<keyword evidence="3" id="KW-1185">Reference proteome</keyword>
<sequence length="494" mass="56850">MDSSFFPKTWRSKEVKVSEEEQNIPLGQYNLVRVEKKFIEVITSFVQSIFNYEQIKVTLNKKENYNTASKGYSSGNLVPESGHTKFHFAAKLFNDQLYEFSVSNIPATPESSHIKIFFTVLMEYLFHFNDIITKTLPVQDGRLFASSDFITKSDIWLYNIKRTIIIEYIYNLFNTFDKDYNSEPKLFPNQIRYNIDLINLIFDFGIELSTKKVENKEIYCGFIFHDDGDEVKFNSVKSFKFEKQFDFGNFGQLKSYLEISNGQNIFFNVTNEKITHLFITKDKLNEIYLSPMGNGKTFQSRPLILSVQGNGNIYFLEGRSDQNKILLQIVNSQPLIRDNDFIKKFIYNSLEEFTTVDDIKLEVFSKWIMSLSQRKHGTSLLFNNITNETQSKLVKSIQITFDSGSFLEKRTLPYDLSLLDSITNPDGAVIFNKNLTPTHISTILPIGQNATGESGGARHNSIANFTNEFSCLGIVISEDGPITIFKNGKKLIKF</sequence>
<comment type="caution">
    <text evidence="2">The sequence shown here is derived from an EMBL/GenBank/DDBJ whole genome shotgun (WGS) entry which is preliminary data.</text>
</comment>
<dbReference type="PROSITE" id="PS51794">
    <property type="entry name" value="DAC"/>
    <property type="match status" value="1"/>
</dbReference>
<gene>
    <name evidence="2" type="ORF">H7U12_12040</name>
</gene>
<name>A0ABR6VUD2_9BACT</name>
<dbReference type="SUPFAM" id="SSF143597">
    <property type="entry name" value="YojJ-like"/>
    <property type="match status" value="1"/>
</dbReference>
<dbReference type="Pfam" id="PF02457">
    <property type="entry name" value="DAC"/>
    <property type="match status" value="1"/>
</dbReference>
<evidence type="ECO:0000259" key="1">
    <source>
        <dbReference type="PROSITE" id="PS51794"/>
    </source>
</evidence>
<dbReference type="InterPro" id="IPR036888">
    <property type="entry name" value="DNA_integrity_DisA_N_sf"/>
</dbReference>
<dbReference type="Gene3D" id="3.40.1700.10">
    <property type="entry name" value="DNA integrity scanning protein, DisA, N-terminal domain"/>
    <property type="match status" value="1"/>
</dbReference>
<reference evidence="2 3" key="1">
    <citation type="journal article" date="2019" name="Int. J. Syst. Evol. Microbiol.">
        <title>Rufibacter sediminis sp. nov., isolated from freshwater lake sediment.</title>
        <authorList>
            <person name="Qu J.H."/>
            <person name="Zhang L.J."/>
            <person name="Fu Y.H."/>
            <person name="Li H.F."/>
        </authorList>
    </citation>
    <scope>NUCLEOTIDE SEQUENCE [LARGE SCALE GENOMIC DNA]</scope>
    <source>
        <strain evidence="2 3">H-1</strain>
    </source>
</reference>
<accession>A0ABR6VUD2</accession>
<dbReference type="EMBL" id="JACOAF010000030">
    <property type="protein sequence ID" value="MBC3540413.1"/>
    <property type="molecule type" value="Genomic_DNA"/>
</dbReference>
<dbReference type="RefSeq" id="WP_186638114.1">
    <property type="nucleotide sequence ID" value="NZ_JACOAF010000030.1"/>
</dbReference>
<dbReference type="InterPro" id="IPR003390">
    <property type="entry name" value="DNA_integrity_scan_DisA_N"/>
</dbReference>
<protein>
    <submittedName>
        <fullName evidence="2">DNA integrity scanning protein DisA nucleotide-binding domain protein</fullName>
    </submittedName>
</protein>
<organism evidence="2 3">
    <name type="scientific">Rufibacter sediminis</name>
    <dbReference type="NCBI Taxonomy" id="2762756"/>
    <lineage>
        <taxon>Bacteria</taxon>
        <taxon>Pseudomonadati</taxon>
        <taxon>Bacteroidota</taxon>
        <taxon>Cytophagia</taxon>
        <taxon>Cytophagales</taxon>
        <taxon>Hymenobacteraceae</taxon>
        <taxon>Rufibacter</taxon>
    </lineage>
</organism>
<evidence type="ECO:0000313" key="3">
    <source>
        <dbReference type="Proteomes" id="UP000659698"/>
    </source>
</evidence>
<feature type="domain" description="DAC" evidence="1">
    <location>
        <begin position="339"/>
        <end position="494"/>
    </location>
</feature>
<evidence type="ECO:0000313" key="2">
    <source>
        <dbReference type="EMBL" id="MBC3540413.1"/>
    </source>
</evidence>
<dbReference type="Proteomes" id="UP000659698">
    <property type="component" value="Unassembled WGS sequence"/>
</dbReference>